<gene>
    <name evidence="3" type="ORF">Cni_G19605</name>
</gene>
<dbReference type="InterPro" id="IPR032739">
    <property type="entry name" value="MRNIP"/>
</dbReference>
<dbReference type="PANTHER" id="PTHR15863">
    <property type="entry name" value="MRN COMPLEX-INTERACTING PROTEIN"/>
    <property type="match status" value="1"/>
</dbReference>
<organism evidence="3 4">
    <name type="scientific">Canna indica</name>
    <name type="common">Indian-shot</name>
    <dbReference type="NCBI Taxonomy" id="4628"/>
    <lineage>
        <taxon>Eukaryota</taxon>
        <taxon>Viridiplantae</taxon>
        <taxon>Streptophyta</taxon>
        <taxon>Embryophyta</taxon>
        <taxon>Tracheophyta</taxon>
        <taxon>Spermatophyta</taxon>
        <taxon>Magnoliopsida</taxon>
        <taxon>Liliopsida</taxon>
        <taxon>Zingiberales</taxon>
        <taxon>Cannaceae</taxon>
        <taxon>Canna</taxon>
    </lineage>
</organism>
<feature type="domain" description="MRN complex-interacting protein N-terminal" evidence="2">
    <location>
        <begin position="8"/>
        <end position="73"/>
    </location>
</feature>
<name>A0AAQ3QIP2_9LILI</name>
<dbReference type="Pfam" id="PF15749">
    <property type="entry name" value="MRNIP"/>
    <property type="match status" value="1"/>
</dbReference>
<evidence type="ECO:0000313" key="4">
    <source>
        <dbReference type="Proteomes" id="UP001327560"/>
    </source>
</evidence>
<protein>
    <recommendedName>
        <fullName evidence="2">MRN complex-interacting protein N-terminal domain-containing protein</fullName>
    </recommendedName>
</protein>
<dbReference type="GO" id="GO:0003682">
    <property type="term" value="F:chromatin binding"/>
    <property type="evidence" value="ECO:0007669"/>
    <property type="project" value="TreeGrafter"/>
</dbReference>
<dbReference type="InterPro" id="IPR049472">
    <property type="entry name" value="MRNIP_N"/>
</dbReference>
<evidence type="ECO:0000313" key="3">
    <source>
        <dbReference type="EMBL" id="WOL10846.1"/>
    </source>
</evidence>
<dbReference type="Proteomes" id="UP001327560">
    <property type="component" value="Chromosome 6"/>
</dbReference>
<dbReference type="AlphaFoldDB" id="A0AAQ3QIP2"/>
<dbReference type="GO" id="GO:0007095">
    <property type="term" value="P:mitotic G2 DNA damage checkpoint signaling"/>
    <property type="evidence" value="ECO:0007669"/>
    <property type="project" value="TreeGrafter"/>
</dbReference>
<sequence>MATLFIALQCCQCSTMQVKQQRKSGNKWVCAVCNQRQSVRRIHARGHVARELRKFVQDFNMARAGKASDGSDPVFSRSDGSRDLSVAGEDSGAASCGSPLIFTKKKRTDWSEYLDSEIDDGEDSKEQDNIGLEGEGKATTSVMQPSTKWSEYLDEVDAMDDILFPAPPGAKGGLPDCYASSQVGVAVEEEVHPDFM</sequence>
<evidence type="ECO:0000259" key="2">
    <source>
        <dbReference type="Pfam" id="PF15749"/>
    </source>
</evidence>
<reference evidence="3 4" key="1">
    <citation type="submission" date="2023-10" db="EMBL/GenBank/DDBJ databases">
        <title>Chromosome-scale genome assembly provides insights into flower coloration mechanisms of Canna indica.</title>
        <authorList>
            <person name="Li C."/>
        </authorList>
    </citation>
    <scope>NUCLEOTIDE SEQUENCE [LARGE SCALE GENOMIC DNA]</scope>
    <source>
        <tissue evidence="3">Flower</tissue>
    </source>
</reference>
<dbReference type="PANTHER" id="PTHR15863:SF2">
    <property type="entry name" value="MRN COMPLEX-INTERACTING PROTEIN"/>
    <property type="match status" value="1"/>
</dbReference>
<feature type="region of interest" description="Disordered" evidence="1">
    <location>
        <begin position="65"/>
        <end position="94"/>
    </location>
</feature>
<evidence type="ECO:0000256" key="1">
    <source>
        <dbReference type="SAM" id="MobiDB-lite"/>
    </source>
</evidence>
<dbReference type="EMBL" id="CP136895">
    <property type="protein sequence ID" value="WOL10846.1"/>
    <property type="molecule type" value="Genomic_DNA"/>
</dbReference>
<dbReference type="GO" id="GO:0005634">
    <property type="term" value="C:nucleus"/>
    <property type="evidence" value="ECO:0007669"/>
    <property type="project" value="TreeGrafter"/>
</dbReference>
<proteinExistence type="predicted"/>
<keyword evidence="4" id="KW-1185">Reference proteome</keyword>
<feature type="region of interest" description="Disordered" evidence="1">
    <location>
        <begin position="117"/>
        <end position="143"/>
    </location>
</feature>
<accession>A0AAQ3QIP2</accession>